<evidence type="ECO:0000313" key="4">
    <source>
        <dbReference type="Proteomes" id="UP000800092"/>
    </source>
</evidence>
<dbReference type="GO" id="GO:0005762">
    <property type="term" value="C:mitochondrial large ribosomal subunit"/>
    <property type="evidence" value="ECO:0007669"/>
    <property type="project" value="TreeGrafter"/>
</dbReference>
<dbReference type="PANTHER" id="PTHR11075">
    <property type="entry name" value="PEPTIDE CHAIN RELEASE FACTOR"/>
    <property type="match status" value="1"/>
</dbReference>
<dbReference type="InterPro" id="IPR000352">
    <property type="entry name" value="Pep_chain_release_fac_I"/>
</dbReference>
<dbReference type="AlphaFoldDB" id="A0A6A6H6K6"/>
<dbReference type="GO" id="GO:0004045">
    <property type="term" value="F:peptidyl-tRNA hydrolase activity"/>
    <property type="evidence" value="ECO:0007669"/>
    <property type="project" value="TreeGrafter"/>
</dbReference>
<dbReference type="GO" id="GO:0016150">
    <property type="term" value="F:translation release factor activity, codon nonspecific"/>
    <property type="evidence" value="ECO:0007669"/>
    <property type="project" value="TreeGrafter"/>
</dbReference>
<evidence type="ECO:0000313" key="3">
    <source>
        <dbReference type="EMBL" id="KAF2233716.1"/>
    </source>
</evidence>
<keyword evidence="3" id="KW-0378">Hydrolase</keyword>
<name>A0A6A6H6K6_VIRVR</name>
<dbReference type="SUPFAM" id="SSF110916">
    <property type="entry name" value="Peptidyl-tRNA hydrolase domain-like"/>
    <property type="match status" value="1"/>
</dbReference>
<feature type="region of interest" description="Disordered" evidence="1">
    <location>
        <begin position="160"/>
        <end position="197"/>
    </location>
</feature>
<protein>
    <submittedName>
        <fullName evidence="3">Peptidyl-tRNA hydrolase domain protein</fullName>
    </submittedName>
</protein>
<keyword evidence="4" id="KW-1185">Reference proteome</keyword>
<dbReference type="PANTHER" id="PTHR11075:SF54">
    <property type="entry name" value="LARGE RIBOSOMAL SUBUNIT PROTEIN ML62"/>
    <property type="match status" value="1"/>
</dbReference>
<feature type="compositionally biased region" description="Basic residues" evidence="1">
    <location>
        <begin position="181"/>
        <end position="197"/>
    </location>
</feature>
<dbReference type="Pfam" id="PF00472">
    <property type="entry name" value="RF-1"/>
    <property type="match status" value="1"/>
</dbReference>
<dbReference type="InterPro" id="IPR052104">
    <property type="entry name" value="Mito_Release_Factor_mL62"/>
</dbReference>
<accession>A0A6A6H6K6</accession>
<proteinExistence type="predicted"/>
<dbReference type="OrthoDB" id="270639at2759"/>
<feature type="domain" description="Prokaryotic-type class I peptide chain release factors" evidence="2">
    <location>
        <begin position="61"/>
        <end position="191"/>
    </location>
</feature>
<organism evidence="3 4">
    <name type="scientific">Viridothelium virens</name>
    <name type="common">Speckled blister lichen</name>
    <name type="synonym">Trypethelium virens</name>
    <dbReference type="NCBI Taxonomy" id="1048519"/>
    <lineage>
        <taxon>Eukaryota</taxon>
        <taxon>Fungi</taxon>
        <taxon>Dikarya</taxon>
        <taxon>Ascomycota</taxon>
        <taxon>Pezizomycotina</taxon>
        <taxon>Dothideomycetes</taxon>
        <taxon>Dothideomycetes incertae sedis</taxon>
        <taxon>Trypetheliales</taxon>
        <taxon>Trypetheliaceae</taxon>
        <taxon>Viridothelium</taxon>
    </lineage>
</organism>
<evidence type="ECO:0000259" key="2">
    <source>
        <dbReference type="Pfam" id="PF00472"/>
    </source>
</evidence>
<evidence type="ECO:0000256" key="1">
    <source>
        <dbReference type="SAM" id="MobiDB-lite"/>
    </source>
</evidence>
<gene>
    <name evidence="3" type="ORF">EV356DRAFT_447976</name>
</gene>
<dbReference type="Gene3D" id="3.30.160.20">
    <property type="match status" value="1"/>
</dbReference>
<reference evidence="3" key="1">
    <citation type="journal article" date="2020" name="Stud. Mycol.">
        <title>101 Dothideomycetes genomes: a test case for predicting lifestyles and emergence of pathogens.</title>
        <authorList>
            <person name="Haridas S."/>
            <person name="Albert R."/>
            <person name="Binder M."/>
            <person name="Bloem J."/>
            <person name="Labutti K."/>
            <person name="Salamov A."/>
            <person name="Andreopoulos B."/>
            <person name="Baker S."/>
            <person name="Barry K."/>
            <person name="Bills G."/>
            <person name="Bluhm B."/>
            <person name="Cannon C."/>
            <person name="Castanera R."/>
            <person name="Culley D."/>
            <person name="Daum C."/>
            <person name="Ezra D."/>
            <person name="Gonzalez J."/>
            <person name="Henrissat B."/>
            <person name="Kuo A."/>
            <person name="Liang C."/>
            <person name="Lipzen A."/>
            <person name="Lutzoni F."/>
            <person name="Magnuson J."/>
            <person name="Mondo S."/>
            <person name="Nolan M."/>
            <person name="Ohm R."/>
            <person name="Pangilinan J."/>
            <person name="Park H.-J."/>
            <person name="Ramirez L."/>
            <person name="Alfaro M."/>
            <person name="Sun H."/>
            <person name="Tritt A."/>
            <person name="Yoshinaga Y."/>
            <person name="Zwiers L.-H."/>
            <person name="Turgeon B."/>
            <person name="Goodwin S."/>
            <person name="Spatafora J."/>
            <person name="Crous P."/>
            <person name="Grigoriev I."/>
        </authorList>
    </citation>
    <scope>NUCLEOTIDE SEQUENCE</scope>
    <source>
        <strain evidence="3">Tuck. ex Michener</strain>
    </source>
</reference>
<dbReference type="Proteomes" id="UP000800092">
    <property type="component" value="Unassembled WGS sequence"/>
</dbReference>
<sequence length="197" mass="22171">MLQLAKKRIFVAQHQLHYRTVNTSSTRLFASRPTYGGAAGDVNEKDLVAARQWLANFDPDTIPREACDVSFSRSSGPGGQNVNKVNSKATLRVPLDSLYQFVPTILHAEIRASRFHASKADALIIQADDSRKQNDNVHTCFKKLHNLIIEAGEKLVPGETSELQKTRVRTLQRKENESRLKAKKFHSSKKSSRRGDF</sequence>
<dbReference type="EMBL" id="ML991804">
    <property type="protein sequence ID" value="KAF2233716.1"/>
    <property type="molecule type" value="Genomic_DNA"/>
</dbReference>
<dbReference type="GO" id="GO:0070126">
    <property type="term" value="P:mitochondrial translational termination"/>
    <property type="evidence" value="ECO:0007669"/>
    <property type="project" value="TreeGrafter"/>
</dbReference>